<dbReference type="InterPro" id="IPR004555">
    <property type="entry name" value="G6PDH_assembly_OpcA"/>
</dbReference>
<dbReference type="PANTHER" id="PTHR38658:SF1">
    <property type="entry name" value="OXPP CYCLE PROTEIN OPCA-RELATED"/>
    <property type="match status" value="1"/>
</dbReference>
<dbReference type="Pfam" id="PF10128">
    <property type="entry name" value="OpcA_G6PD_assem"/>
    <property type="match status" value="1"/>
</dbReference>
<accession>Q1AZZ5</accession>
<evidence type="ECO:0000259" key="1">
    <source>
        <dbReference type="Pfam" id="PF10128"/>
    </source>
</evidence>
<dbReference type="InterPro" id="IPR046802">
    <property type="entry name" value="OpcA_G6PD_C"/>
</dbReference>
<dbReference type="eggNOG" id="COG3429">
    <property type="taxonomic scope" value="Bacteria"/>
</dbReference>
<reference evidence="3 4" key="1">
    <citation type="submission" date="2006-06" db="EMBL/GenBank/DDBJ databases">
        <title>Complete sequence of Rubrobacter xylanophilus DSM 9941.</title>
        <authorList>
            <consortium name="US DOE Joint Genome Institute"/>
            <person name="Copeland A."/>
            <person name="Lucas S."/>
            <person name="Lapidus A."/>
            <person name="Barry K."/>
            <person name="Detter J.C."/>
            <person name="Glavina del Rio T."/>
            <person name="Hammon N."/>
            <person name="Israni S."/>
            <person name="Dalin E."/>
            <person name="Tice H."/>
            <person name="Pitluck S."/>
            <person name="Munk A.C."/>
            <person name="Brettin T."/>
            <person name="Bruce D."/>
            <person name="Han C."/>
            <person name="Tapia R."/>
            <person name="Gilna P."/>
            <person name="Schmutz J."/>
            <person name="Larimer F."/>
            <person name="Land M."/>
            <person name="Hauser L."/>
            <person name="Kyrpides N."/>
            <person name="Lykidis A."/>
            <person name="da Costa M.S."/>
            <person name="Rainey F.A."/>
            <person name="Empadinhas N."/>
            <person name="Jolivet E."/>
            <person name="Battista J.R."/>
            <person name="Richardson P."/>
        </authorList>
    </citation>
    <scope>NUCLEOTIDE SEQUENCE [LARGE SCALE GENOMIC DNA]</scope>
    <source>
        <strain evidence="4">DSM 9941 / NBRC 16129 / PRD-1</strain>
    </source>
</reference>
<feature type="domain" description="Glucose-6-phosphate dehydrogenase assembly protein OpcA N-terminal" evidence="1">
    <location>
        <begin position="61"/>
        <end position="174"/>
    </location>
</feature>
<dbReference type="AlphaFoldDB" id="Q1AZZ5"/>
<evidence type="ECO:0000313" key="4">
    <source>
        <dbReference type="Proteomes" id="UP000006637"/>
    </source>
</evidence>
<dbReference type="STRING" id="266117.Rxyl_0052"/>
<dbReference type="EMBL" id="CP000386">
    <property type="protein sequence ID" value="ABG03033.1"/>
    <property type="molecule type" value="Genomic_DNA"/>
</dbReference>
<keyword evidence="4" id="KW-1185">Reference proteome</keyword>
<name>Q1AZZ5_RUBXD</name>
<dbReference type="PANTHER" id="PTHR38658">
    <property type="entry name" value="OXPP CYCLE PROTEIN OPCA-RELATED"/>
    <property type="match status" value="1"/>
</dbReference>
<dbReference type="Pfam" id="PF20171">
    <property type="entry name" value="OpcA_G6PD_C"/>
    <property type="match status" value="1"/>
</dbReference>
<evidence type="ECO:0000259" key="2">
    <source>
        <dbReference type="Pfam" id="PF20171"/>
    </source>
</evidence>
<protein>
    <submittedName>
        <fullName evidence="3">Glucose-6-P dehydrogenase subunit-like protein</fullName>
    </submittedName>
</protein>
<dbReference type="KEGG" id="rxy:Rxyl_0052"/>
<dbReference type="Proteomes" id="UP000006637">
    <property type="component" value="Chromosome"/>
</dbReference>
<gene>
    <name evidence="3" type="ordered locus">Rxyl_0052</name>
</gene>
<evidence type="ECO:0000313" key="3">
    <source>
        <dbReference type="EMBL" id="ABG03033.1"/>
    </source>
</evidence>
<feature type="domain" description="Glucose-6-phosphate dehydrogenase assembly protein OpcA C-terminal" evidence="2">
    <location>
        <begin position="185"/>
        <end position="347"/>
    </location>
</feature>
<proteinExistence type="predicted"/>
<organism evidence="3 4">
    <name type="scientific">Rubrobacter xylanophilus (strain DSM 9941 / JCM 11954 / NBRC 16129 / PRD-1)</name>
    <dbReference type="NCBI Taxonomy" id="266117"/>
    <lineage>
        <taxon>Bacteria</taxon>
        <taxon>Bacillati</taxon>
        <taxon>Actinomycetota</taxon>
        <taxon>Rubrobacteria</taxon>
        <taxon>Rubrobacterales</taxon>
        <taxon>Rubrobacteraceae</taxon>
        <taxon>Rubrobacter</taxon>
    </lineage>
</organism>
<dbReference type="InterPro" id="IPR046801">
    <property type="entry name" value="OpcA_G6PD_N"/>
</dbReference>
<dbReference type="HOGENOM" id="CLU_048410_0_0_11"/>
<sequence length="356" mass="37849">MIGELRRAGGGGRMSVEEVERELARLRMGEDGRLGLRASVLNLIAVTGEETAPRVAEAVSRLAGEHPSRTVLLISDPAGADRMDVRLSAFCTPRGGGTQVCAEQITIHAEGAPARHLESIAGPLLIPDLPVFLFYTGSFSASSPEFSRIARLADRLIVDSSSWDGCGSAFGAVAEVLSRPDLPPAGDLQWATLTPWRTLIAEMFASPERAGELSGIEEVEIRHAPDGECRALLLAGWLASSLGWRLEAASGSPPARELRFSGPPGGVRLRMEPAAPGARLARVTLRSPGCEFRVSRNLDRPEARATVSRGGRVVGESTAHVGRFDMSAMLAEELRCRGRDAAYERALGAAVEVLGA</sequence>